<dbReference type="AntiFam" id="ANF00057">
    <property type="entry name" value="Translation of E. coli type CRISPR repeat"/>
</dbReference>
<dbReference type="EMBL" id="FNVD01000019">
    <property type="protein sequence ID" value="SEG24105.1"/>
    <property type="molecule type" value="Genomic_DNA"/>
</dbReference>
<evidence type="ECO:0000313" key="2">
    <source>
        <dbReference type="EMBL" id="SEG24105.1"/>
    </source>
</evidence>
<feature type="region of interest" description="Disordered" evidence="1">
    <location>
        <begin position="1"/>
        <end position="36"/>
    </location>
</feature>
<dbReference type="Proteomes" id="UP000236742">
    <property type="component" value="Unassembled WGS sequence"/>
</dbReference>
<protein>
    <submittedName>
        <fullName evidence="2">Uncharacterized protein</fullName>
    </submittedName>
</protein>
<reference evidence="2 3" key="1">
    <citation type="submission" date="2016-10" db="EMBL/GenBank/DDBJ databases">
        <authorList>
            <person name="de Groot N.N."/>
        </authorList>
    </citation>
    <scope>NUCLEOTIDE SEQUENCE [LARGE SCALE GENOMIC DNA]</scope>
    <source>
        <strain evidence="2 3">DSM 23413</strain>
    </source>
</reference>
<evidence type="ECO:0000256" key="1">
    <source>
        <dbReference type="SAM" id="MobiDB-lite"/>
    </source>
</evidence>
<evidence type="ECO:0000313" key="3">
    <source>
        <dbReference type="Proteomes" id="UP000236742"/>
    </source>
</evidence>
<dbReference type="AntiFam" id="ANF00006">
    <property type="entry name" value="Translation of CRISPR region"/>
</dbReference>
<proteinExistence type="predicted"/>
<dbReference type="AlphaFoldDB" id="A0A1H5YKG8"/>
<feature type="region of interest" description="Disordered" evidence="1">
    <location>
        <begin position="273"/>
        <end position="303"/>
    </location>
</feature>
<accession>A0A1H5YKG8</accession>
<keyword evidence="3" id="KW-1185">Reference proteome</keyword>
<name>A0A1H5YKG8_9RHOB</name>
<gene>
    <name evidence="2" type="ORF">SAMN05421751_11928</name>
</gene>
<organism evidence="2 3">
    <name type="scientific">Jhaorihella thermophila</name>
    <dbReference type="NCBI Taxonomy" id="488547"/>
    <lineage>
        <taxon>Bacteria</taxon>
        <taxon>Pseudomonadati</taxon>
        <taxon>Pseudomonadota</taxon>
        <taxon>Alphaproteobacteria</taxon>
        <taxon>Rhodobacterales</taxon>
        <taxon>Paracoccaceae</taxon>
        <taxon>Jhaorihella</taxon>
    </lineage>
</organism>
<sequence>MPCCPKGGSSPRVRGTRRALPRCGRPKPGHPRGCGEHRAWVAAEPSRFGSSPRVRGTRRWCWPIGSSTWVIPAGAGNTWGRPPSLCPAPGHPRGCGEHTDYTYKLYAAGGSSPRVRGTRIHLRHQRFERRVIPAGAGNTDPHAPRPLFDAGHPRGCGEHGSQDGSASSFPGHPRGCGEHGMIEIPEHDRLRVIPAGAGNTPRNHRRPISRPGHPRGCGEHSASRRRYSATAGSSPRVRGTLQAVGTERDQERVIPAGAGNTRSRPSAIAAATGHPRGCGEHCRPHSPRLHRPGSSPRVRGTRLPISTSMPRRRVIPAGAGNTLAGTY</sequence>
<feature type="compositionally biased region" description="Basic residues" evidence="1">
    <location>
        <begin position="14"/>
        <end position="30"/>
    </location>
</feature>
<feature type="region of interest" description="Disordered" evidence="1">
    <location>
        <begin position="196"/>
        <end position="237"/>
    </location>
</feature>